<dbReference type="RefSeq" id="WP_269274716.1">
    <property type="nucleotide sequence ID" value="NZ_JAPVOI010000002.1"/>
</dbReference>
<keyword evidence="2" id="KW-1133">Transmembrane helix</keyword>
<keyword evidence="1" id="KW-0677">Repeat</keyword>
<dbReference type="InterPro" id="IPR050708">
    <property type="entry name" value="T6SS_VgrG/RHS"/>
</dbReference>
<dbReference type="Proteomes" id="UP001079430">
    <property type="component" value="Unassembled WGS sequence"/>
</dbReference>
<keyword evidence="5" id="KW-1185">Reference proteome</keyword>
<dbReference type="Gene3D" id="2.180.10.10">
    <property type="entry name" value="RHS repeat-associated core"/>
    <property type="match status" value="1"/>
</dbReference>
<dbReference type="InterPro" id="IPR006530">
    <property type="entry name" value="YD"/>
</dbReference>
<dbReference type="PANTHER" id="PTHR32305:SF15">
    <property type="entry name" value="PROTEIN RHSA-RELATED"/>
    <property type="match status" value="1"/>
</dbReference>
<name>A0ABT4KA64_9HYPH</name>
<dbReference type="PANTHER" id="PTHR32305">
    <property type="match status" value="1"/>
</dbReference>
<dbReference type="InterPro" id="IPR056823">
    <property type="entry name" value="TEN-like_YD-shell"/>
</dbReference>
<dbReference type="NCBIfam" id="TIGR03696">
    <property type="entry name" value="Rhs_assc_core"/>
    <property type="match status" value="1"/>
</dbReference>
<sequence length="650" mass="72952">MYLHAYDGTGREIELSFPGGRREQRFEPLRTLISDANAVATGAENSVVREFDGFGRMVGVRERIEGGTFSHHQFEYSAEHHIERVHDDRGSVLVDYGYDCLGRRTHMRHRDLGEHRYVYDAIGNIVRSEHPTGSRSQFLYDRIMRLVGVEHYRSDGSLEATHRFYYDASPDGQSICGGRLCAIEDDAGTTVLHYSADGRLVKKERTTPEGKRLTFRFEYNYRGLVSAIEYPNGTRIAYDYGAEGEVVRIHGIADRFGYDERGRPTAISYENGVESRFSYDNSERLAAIETRGRSGLLARFEQVYDAVGNPTYTATRLDRGPDEERWLKYDALNRLVASRWKSGQATVTHRLSYDGAGNLHENSEHGIARYLYEDAARPGLLTGLVMQTGHELRERRYDAAGRLIASEALAELVWNAADRLVRCKTQGGHVEEMRYDAQGHRARSSIRTDAAASAIVREIFDDLYEETPDEQVVYVRGVGGIVAVLRTRIGLYDMTIWHHDPQGNLRLQTDANGSIVARFSYTSFGLDMTSLALMGAFTGKISDEAIGLIQLGARYYEPLTGRFITGDLLVAERPDMALSDPSQFNLYSYSLNNPYRFRDPRGRFVWLVVIAGALIGGAIGYQAAKENGANPWVGALLVDWSADCLAGQGY</sequence>
<dbReference type="EMBL" id="JAPVOI010000002">
    <property type="protein sequence ID" value="MCZ4088710.1"/>
    <property type="molecule type" value="Genomic_DNA"/>
</dbReference>
<gene>
    <name evidence="4" type="ORF">O3W52_00915</name>
</gene>
<dbReference type="Pfam" id="PF25023">
    <property type="entry name" value="TEN_YD-shell"/>
    <property type="match status" value="2"/>
</dbReference>
<feature type="domain" description="Teneurin-like YD-shell" evidence="3">
    <location>
        <begin position="211"/>
        <end position="408"/>
    </location>
</feature>
<evidence type="ECO:0000313" key="5">
    <source>
        <dbReference type="Proteomes" id="UP001079430"/>
    </source>
</evidence>
<comment type="caution">
    <text evidence="4">The sequence shown here is derived from an EMBL/GenBank/DDBJ whole genome shotgun (WGS) entry which is preliminary data.</text>
</comment>
<feature type="transmembrane region" description="Helical" evidence="2">
    <location>
        <begin position="604"/>
        <end position="624"/>
    </location>
</feature>
<evidence type="ECO:0000256" key="1">
    <source>
        <dbReference type="ARBA" id="ARBA00022737"/>
    </source>
</evidence>
<evidence type="ECO:0000259" key="3">
    <source>
        <dbReference type="Pfam" id="PF25023"/>
    </source>
</evidence>
<accession>A0ABT4KA64</accession>
<dbReference type="NCBIfam" id="TIGR01643">
    <property type="entry name" value="YD_repeat_2x"/>
    <property type="match status" value="2"/>
</dbReference>
<reference evidence="4" key="1">
    <citation type="submission" date="2022-10" db="EMBL/GenBank/DDBJ databases">
        <title>Whole genome sequencing of three plant growth promoting bacteria isolated from Vachellia tortilis subsp. raddiana in Morocco.</title>
        <authorList>
            <person name="Hnini M."/>
            <person name="Zouagui R."/>
            <person name="Zouagui H."/>
            <person name="Chemao Elfihri M.-W."/>
            <person name="Ibrahimi A."/>
            <person name="Sbabou L."/>
            <person name="Aurag J."/>
        </authorList>
    </citation>
    <scope>NUCLEOTIDE SEQUENCE</scope>
    <source>
        <strain evidence="4">LMR678</strain>
    </source>
</reference>
<evidence type="ECO:0000313" key="4">
    <source>
        <dbReference type="EMBL" id="MCZ4088710.1"/>
    </source>
</evidence>
<feature type="domain" description="Teneurin-like YD-shell" evidence="3">
    <location>
        <begin position="500"/>
        <end position="594"/>
    </location>
</feature>
<protein>
    <recommendedName>
        <fullName evidence="3">Teneurin-like YD-shell domain-containing protein</fullName>
    </recommendedName>
</protein>
<keyword evidence="2" id="KW-0472">Membrane</keyword>
<keyword evidence="2" id="KW-0812">Transmembrane</keyword>
<organism evidence="4 5">
    <name type="scientific">Sinorhizobium psoraleae</name>
    <dbReference type="NCBI Taxonomy" id="520838"/>
    <lineage>
        <taxon>Bacteria</taxon>
        <taxon>Pseudomonadati</taxon>
        <taxon>Pseudomonadota</taxon>
        <taxon>Alphaproteobacteria</taxon>
        <taxon>Hyphomicrobiales</taxon>
        <taxon>Rhizobiaceae</taxon>
        <taxon>Sinorhizobium/Ensifer group</taxon>
        <taxon>Sinorhizobium</taxon>
    </lineage>
</organism>
<proteinExistence type="predicted"/>
<dbReference type="InterPro" id="IPR022385">
    <property type="entry name" value="Rhs_assc_core"/>
</dbReference>
<evidence type="ECO:0000256" key="2">
    <source>
        <dbReference type="SAM" id="Phobius"/>
    </source>
</evidence>